<comment type="caution">
    <text evidence="5">The sequence shown here is derived from an EMBL/GenBank/DDBJ whole genome shotgun (WGS) entry which is preliminary data.</text>
</comment>
<keyword evidence="3" id="KW-0687">Ribonucleoprotein</keyword>
<accession>A0A7K1Y035</accession>
<dbReference type="GO" id="GO:1990904">
    <property type="term" value="C:ribonucleoprotein complex"/>
    <property type="evidence" value="ECO:0007669"/>
    <property type="project" value="UniProtKB-KW"/>
</dbReference>
<dbReference type="NCBIfam" id="TIGR04560">
    <property type="entry name" value="ribo_THX"/>
    <property type="match status" value="1"/>
</dbReference>
<evidence type="ECO:0000313" key="6">
    <source>
        <dbReference type="Proteomes" id="UP000451233"/>
    </source>
</evidence>
<evidence type="ECO:0000256" key="1">
    <source>
        <dbReference type="ARBA" id="ARBA00010834"/>
    </source>
</evidence>
<evidence type="ECO:0000313" key="5">
    <source>
        <dbReference type="EMBL" id="MXV16635.1"/>
    </source>
</evidence>
<dbReference type="RefSeq" id="WP_160907614.1">
    <property type="nucleotide sequence ID" value="NZ_WVHS01000003.1"/>
</dbReference>
<feature type="region of interest" description="Disordered" evidence="4">
    <location>
        <begin position="1"/>
        <end position="47"/>
    </location>
</feature>
<keyword evidence="2 5" id="KW-0689">Ribosomal protein</keyword>
<comment type="similarity">
    <text evidence="1">Belongs to the bacterial ribosomal protein bTHX family.</text>
</comment>
<sequence>MGKGDKKSKKGKIVSKTFGKRRLRVKKMDSSAKSTGGEEVTKPVSAS</sequence>
<proteinExistence type="inferred from homology"/>
<feature type="compositionally biased region" description="Basic residues" evidence="4">
    <location>
        <begin position="1"/>
        <end position="25"/>
    </location>
</feature>
<evidence type="ECO:0000256" key="4">
    <source>
        <dbReference type="SAM" id="MobiDB-lite"/>
    </source>
</evidence>
<dbReference type="GO" id="GO:0005840">
    <property type="term" value="C:ribosome"/>
    <property type="evidence" value="ECO:0007669"/>
    <property type="project" value="UniProtKB-KW"/>
</dbReference>
<protein>
    <submittedName>
        <fullName evidence="5">30S ribosomal protein THX</fullName>
    </submittedName>
</protein>
<evidence type="ECO:0000256" key="2">
    <source>
        <dbReference type="ARBA" id="ARBA00022980"/>
    </source>
</evidence>
<organism evidence="5 6">
    <name type="scientific">Hufsiella ginkgonis</name>
    <dbReference type="NCBI Taxonomy" id="2695274"/>
    <lineage>
        <taxon>Bacteria</taxon>
        <taxon>Pseudomonadati</taxon>
        <taxon>Bacteroidota</taxon>
        <taxon>Sphingobacteriia</taxon>
        <taxon>Sphingobacteriales</taxon>
        <taxon>Sphingobacteriaceae</taxon>
        <taxon>Hufsiella</taxon>
    </lineage>
</organism>
<dbReference type="AlphaFoldDB" id="A0A7K1Y035"/>
<name>A0A7K1Y035_9SPHI</name>
<reference evidence="5 6" key="1">
    <citation type="submission" date="2019-11" db="EMBL/GenBank/DDBJ databases">
        <title>Pedobacter sp. HMF7056 Genome sequencing and assembly.</title>
        <authorList>
            <person name="Kang H."/>
            <person name="Kim H."/>
            <person name="Joh K."/>
        </authorList>
    </citation>
    <scope>NUCLEOTIDE SEQUENCE [LARGE SCALE GENOMIC DNA]</scope>
    <source>
        <strain evidence="5 6">HMF7056</strain>
    </source>
</reference>
<dbReference type="InterPro" id="IPR030826">
    <property type="entry name" value="Ribosomal_bTHX/bTHXc/bTHXm"/>
</dbReference>
<evidence type="ECO:0000256" key="3">
    <source>
        <dbReference type="ARBA" id="ARBA00023274"/>
    </source>
</evidence>
<gene>
    <name evidence="5" type="ORF">GS398_15135</name>
</gene>
<dbReference type="EMBL" id="WVHS01000003">
    <property type="protein sequence ID" value="MXV16635.1"/>
    <property type="molecule type" value="Genomic_DNA"/>
</dbReference>
<keyword evidence="6" id="KW-1185">Reference proteome</keyword>
<dbReference type="Proteomes" id="UP000451233">
    <property type="component" value="Unassembled WGS sequence"/>
</dbReference>